<evidence type="ECO:0000313" key="1">
    <source>
        <dbReference type="EMBL" id="KAG9332131.1"/>
    </source>
</evidence>
<dbReference type="AlphaFoldDB" id="A0A8T2N173"/>
<evidence type="ECO:0000313" key="2">
    <source>
        <dbReference type="Proteomes" id="UP000824540"/>
    </source>
</evidence>
<dbReference type="InterPro" id="IPR016186">
    <property type="entry name" value="C-type_lectin-like/link_sf"/>
</dbReference>
<dbReference type="PANTHER" id="PTHR45710:SF26">
    <property type="entry name" value="RH26557P"/>
    <property type="match status" value="1"/>
</dbReference>
<organism evidence="1 2">
    <name type="scientific">Albula glossodonta</name>
    <name type="common">roundjaw bonefish</name>
    <dbReference type="NCBI Taxonomy" id="121402"/>
    <lineage>
        <taxon>Eukaryota</taxon>
        <taxon>Metazoa</taxon>
        <taxon>Chordata</taxon>
        <taxon>Craniata</taxon>
        <taxon>Vertebrata</taxon>
        <taxon>Euteleostomi</taxon>
        <taxon>Actinopterygii</taxon>
        <taxon>Neopterygii</taxon>
        <taxon>Teleostei</taxon>
        <taxon>Albuliformes</taxon>
        <taxon>Albulidae</taxon>
        <taxon>Albula</taxon>
    </lineage>
</organism>
<dbReference type="OrthoDB" id="6337382at2759"/>
<dbReference type="PANTHER" id="PTHR45710">
    <property type="entry name" value="C-TYPE LECTIN DOMAIN-CONTAINING PROTEIN 180"/>
    <property type="match status" value="1"/>
</dbReference>
<dbReference type="InterPro" id="IPR016187">
    <property type="entry name" value="CTDL_fold"/>
</dbReference>
<comment type="caution">
    <text evidence="1">The sequence shown here is derived from an EMBL/GenBank/DDBJ whole genome shotgun (WGS) entry which is preliminary data.</text>
</comment>
<dbReference type="Proteomes" id="UP000824540">
    <property type="component" value="Unassembled WGS sequence"/>
</dbReference>
<keyword evidence="2" id="KW-1185">Reference proteome</keyword>
<dbReference type="InterPro" id="IPR050828">
    <property type="entry name" value="C-type_lectin/matrix_domain"/>
</dbReference>
<feature type="non-terminal residue" evidence="1">
    <location>
        <position position="96"/>
    </location>
</feature>
<dbReference type="EMBL" id="JAFBMS010000255">
    <property type="protein sequence ID" value="KAG9332131.1"/>
    <property type="molecule type" value="Genomic_DNA"/>
</dbReference>
<protein>
    <submittedName>
        <fullName evidence="1">Uncharacterized protein</fullName>
    </submittedName>
</protein>
<dbReference type="Gene3D" id="3.10.100.10">
    <property type="entry name" value="Mannose-Binding Protein A, subunit A"/>
    <property type="match status" value="1"/>
</dbReference>
<name>A0A8T2N173_9TELE</name>
<gene>
    <name evidence="1" type="ORF">JZ751_015815</name>
</gene>
<dbReference type="SUPFAM" id="SSF56436">
    <property type="entry name" value="C-type lectin-like"/>
    <property type="match status" value="1"/>
</dbReference>
<sequence>MSVLYSTINFRKNLNRGAGVSQGDDVTYAQVRIRDSAPPPAGNSDAPAEGWKLWRSKCYYFSYKKQPERMERWTESRLDCLQRGADLVIIESKEEQ</sequence>
<accession>A0A8T2N173</accession>
<reference evidence="1" key="1">
    <citation type="thesis" date="2021" institute="BYU ScholarsArchive" country="Provo, UT, USA">
        <title>Applications of and Algorithms for Genome Assembly and Genomic Analyses with an Emphasis on Marine Teleosts.</title>
        <authorList>
            <person name="Pickett B.D."/>
        </authorList>
    </citation>
    <scope>NUCLEOTIDE SEQUENCE</scope>
    <source>
        <strain evidence="1">HI-2016</strain>
    </source>
</reference>
<proteinExistence type="predicted"/>